<keyword evidence="2" id="KW-0378">Hydrolase</keyword>
<dbReference type="InterPro" id="IPR013589">
    <property type="entry name" value="Bac_transglu_N"/>
</dbReference>
<dbReference type="PANTHER" id="PTHR33490">
    <property type="entry name" value="BLR5614 PROTEIN-RELATED"/>
    <property type="match status" value="1"/>
</dbReference>
<feature type="domain" description="Transglutaminase-like" evidence="1">
    <location>
        <begin position="175"/>
        <end position="244"/>
    </location>
</feature>
<dbReference type="Pfam" id="PF01841">
    <property type="entry name" value="Transglut_core"/>
    <property type="match status" value="1"/>
</dbReference>
<dbReference type="InterPro" id="IPR002931">
    <property type="entry name" value="Transglutaminase-like"/>
</dbReference>
<dbReference type="Pfam" id="PF08379">
    <property type="entry name" value="Bact_transglu_N"/>
    <property type="match status" value="1"/>
</dbReference>
<dbReference type="GO" id="GO:0006508">
    <property type="term" value="P:proteolysis"/>
    <property type="evidence" value="ECO:0007669"/>
    <property type="project" value="UniProtKB-KW"/>
</dbReference>
<reference evidence="2 3" key="1">
    <citation type="submission" date="2019-03" db="EMBL/GenBank/DDBJ databases">
        <title>Genomic Encyclopedia of Type Strains, Phase IV (KMG-IV): sequencing the most valuable type-strain genomes for metagenomic binning, comparative biology and taxonomic classification.</title>
        <authorList>
            <person name="Goeker M."/>
        </authorList>
    </citation>
    <scope>NUCLEOTIDE SEQUENCE [LARGE SCALE GENOMIC DNA]</scope>
    <source>
        <strain evidence="2 3">DSM 25903</strain>
    </source>
</reference>
<organism evidence="2 3">
    <name type="scientific">Enterovirga rhinocerotis</name>
    <dbReference type="NCBI Taxonomy" id="1339210"/>
    <lineage>
        <taxon>Bacteria</taxon>
        <taxon>Pseudomonadati</taxon>
        <taxon>Pseudomonadota</taxon>
        <taxon>Alphaproteobacteria</taxon>
        <taxon>Hyphomicrobiales</taxon>
        <taxon>Methylobacteriaceae</taxon>
        <taxon>Enterovirga</taxon>
    </lineage>
</organism>
<gene>
    <name evidence="2" type="ORF">EV668_1951</name>
</gene>
<accession>A0A4R7C8S0</accession>
<dbReference type="InterPro" id="IPR038765">
    <property type="entry name" value="Papain-like_cys_pep_sf"/>
</dbReference>
<dbReference type="AlphaFoldDB" id="A0A4R7C8S0"/>
<dbReference type="OrthoDB" id="9804023at2"/>
<dbReference type="RefSeq" id="WP_133769532.1">
    <property type="nucleotide sequence ID" value="NZ_SNZR01000011.1"/>
</dbReference>
<protein>
    <submittedName>
        <fullName evidence="2">Transglutaminase-like putative cysteine protease</fullName>
    </submittedName>
</protein>
<keyword evidence="3" id="KW-1185">Reference proteome</keyword>
<keyword evidence="2" id="KW-0645">Protease</keyword>
<name>A0A4R7C8S0_9HYPH</name>
<sequence length="306" mass="34144">MAILRIRHETVYRYRSPVAFGEHRALLRPRESMDQRTLDYRLEVEPRPARVSWQEDASGNAVVVMNFDRRAPMLRVVATMVVEQTPFDTTHVSLPAAVRTCPFSYPREKMPDLARFIERQQPDAGGAVEAWARRILDETPGRDSWAFLCRMNDAIEGGFSYIRREEEGIQDAAATLRSGRGSCRDFAVLMAEAVRSLGFAARFVSGYLYVPHDESHIRQAGGNTHAWLQVFLPSVGWVDFDPTSGWVGNAGLVRVATVRDPRQAMPLSGSFTGFPGDFLGMSVDVDVTSEGYATPAAWVSMRAAAR</sequence>
<dbReference type="Proteomes" id="UP000295122">
    <property type="component" value="Unassembled WGS sequence"/>
</dbReference>
<evidence type="ECO:0000313" key="3">
    <source>
        <dbReference type="Proteomes" id="UP000295122"/>
    </source>
</evidence>
<dbReference type="GO" id="GO:0008233">
    <property type="term" value="F:peptidase activity"/>
    <property type="evidence" value="ECO:0007669"/>
    <property type="project" value="UniProtKB-KW"/>
</dbReference>
<dbReference type="PANTHER" id="PTHR33490:SF1">
    <property type="entry name" value="SLL1233 PROTEIN"/>
    <property type="match status" value="1"/>
</dbReference>
<proteinExistence type="predicted"/>
<evidence type="ECO:0000313" key="2">
    <source>
        <dbReference type="EMBL" id="TDR94663.1"/>
    </source>
</evidence>
<comment type="caution">
    <text evidence="2">The sequence shown here is derived from an EMBL/GenBank/DDBJ whole genome shotgun (WGS) entry which is preliminary data.</text>
</comment>
<evidence type="ECO:0000259" key="1">
    <source>
        <dbReference type="SMART" id="SM00460"/>
    </source>
</evidence>
<dbReference type="SMART" id="SM00460">
    <property type="entry name" value="TGc"/>
    <property type="match status" value="1"/>
</dbReference>
<dbReference type="SUPFAM" id="SSF54001">
    <property type="entry name" value="Cysteine proteinases"/>
    <property type="match status" value="1"/>
</dbReference>
<dbReference type="Gene3D" id="3.10.620.30">
    <property type="match status" value="1"/>
</dbReference>
<dbReference type="EMBL" id="SNZR01000011">
    <property type="protein sequence ID" value="TDR94663.1"/>
    <property type="molecule type" value="Genomic_DNA"/>
</dbReference>